<proteinExistence type="predicted"/>
<evidence type="ECO:0000313" key="2">
    <source>
        <dbReference type="EMBL" id="AGA30838.1"/>
    </source>
</evidence>
<dbReference type="HOGENOM" id="CLU_2755705_0_0_0"/>
<keyword evidence="3" id="KW-1185">Reference proteome</keyword>
<name>L0DPR6_SINAD</name>
<organism evidence="2 3">
    <name type="scientific">Singulisphaera acidiphila (strain ATCC BAA-1392 / DSM 18658 / VKM B-2454 / MOB10)</name>
    <dbReference type="NCBI Taxonomy" id="886293"/>
    <lineage>
        <taxon>Bacteria</taxon>
        <taxon>Pseudomonadati</taxon>
        <taxon>Planctomycetota</taxon>
        <taxon>Planctomycetia</taxon>
        <taxon>Isosphaerales</taxon>
        <taxon>Isosphaeraceae</taxon>
        <taxon>Singulisphaera</taxon>
    </lineage>
</organism>
<dbReference type="KEGG" id="saci:Sinac_6770"/>
<reference evidence="2 3" key="1">
    <citation type="submission" date="2012-02" db="EMBL/GenBank/DDBJ databases">
        <title>Complete sequence of chromosome of Singulisphaera acidiphila DSM 18658.</title>
        <authorList>
            <consortium name="US DOE Joint Genome Institute (JGI-PGF)"/>
            <person name="Lucas S."/>
            <person name="Copeland A."/>
            <person name="Lapidus A."/>
            <person name="Glavina del Rio T."/>
            <person name="Dalin E."/>
            <person name="Tice H."/>
            <person name="Bruce D."/>
            <person name="Goodwin L."/>
            <person name="Pitluck S."/>
            <person name="Peters L."/>
            <person name="Ovchinnikova G."/>
            <person name="Chertkov O."/>
            <person name="Kyrpides N."/>
            <person name="Mavromatis K."/>
            <person name="Ivanova N."/>
            <person name="Brettin T."/>
            <person name="Detter J.C."/>
            <person name="Han C."/>
            <person name="Larimer F."/>
            <person name="Land M."/>
            <person name="Hauser L."/>
            <person name="Markowitz V."/>
            <person name="Cheng J.-F."/>
            <person name="Hugenholtz P."/>
            <person name="Woyke T."/>
            <person name="Wu D."/>
            <person name="Tindall B."/>
            <person name="Pomrenke H."/>
            <person name="Brambilla E."/>
            <person name="Klenk H.-P."/>
            <person name="Eisen J.A."/>
        </authorList>
    </citation>
    <scope>NUCLEOTIDE SEQUENCE [LARGE SCALE GENOMIC DNA]</scope>
    <source>
        <strain evidence="3">ATCC BAA-1392 / DSM 18658 / VKM B-2454 / MOB10</strain>
    </source>
</reference>
<dbReference type="Proteomes" id="UP000010798">
    <property type="component" value="Chromosome"/>
</dbReference>
<evidence type="ECO:0000256" key="1">
    <source>
        <dbReference type="SAM" id="MobiDB-lite"/>
    </source>
</evidence>
<feature type="compositionally biased region" description="Basic and acidic residues" evidence="1">
    <location>
        <begin position="36"/>
        <end position="49"/>
    </location>
</feature>
<gene>
    <name evidence="2" type="ordered locus">Sinac_6770</name>
</gene>
<dbReference type="EMBL" id="CP003364">
    <property type="protein sequence ID" value="AGA30838.1"/>
    <property type="molecule type" value="Genomic_DNA"/>
</dbReference>
<feature type="region of interest" description="Disordered" evidence="1">
    <location>
        <begin position="26"/>
        <end position="49"/>
    </location>
</feature>
<evidence type="ECO:0000313" key="3">
    <source>
        <dbReference type="Proteomes" id="UP000010798"/>
    </source>
</evidence>
<dbReference type="STRING" id="886293.Sinac_6770"/>
<sequence>MNSTRRIAHLAAGTSAGLWGCDTTSPRQAAGAESAVYHERPRDESKSEKMKLTIGKKAFTAPLISSSEAS</sequence>
<protein>
    <submittedName>
        <fullName evidence="2">Uncharacterized protein</fullName>
    </submittedName>
</protein>
<dbReference type="RefSeq" id="WP_015249914.1">
    <property type="nucleotide sequence ID" value="NC_019892.1"/>
</dbReference>
<accession>L0DPR6</accession>
<dbReference type="AlphaFoldDB" id="L0DPR6"/>